<evidence type="ECO:0000313" key="5">
    <source>
        <dbReference type="Proteomes" id="UP000198935"/>
    </source>
</evidence>
<feature type="domain" description="Fumarase C C-terminal" evidence="3">
    <location>
        <begin position="410"/>
        <end position="461"/>
    </location>
</feature>
<dbReference type="PANTHER" id="PTHR42696:SF2">
    <property type="entry name" value="ASPARTATE AMMONIA-LYASE"/>
    <property type="match status" value="1"/>
</dbReference>
<evidence type="ECO:0000256" key="1">
    <source>
        <dbReference type="ARBA" id="ARBA00023239"/>
    </source>
</evidence>
<dbReference type="InterPro" id="IPR051546">
    <property type="entry name" value="Aspartate_Ammonia-Lyase"/>
</dbReference>
<keyword evidence="1" id="KW-0456">Lyase</keyword>
<dbReference type="InterPro" id="IPR020557">
    <property type="entry name" value="Fumarate_lyase_CS"/>
</dbReference>
<dbReference type="PROSITE" id="PS00163">
    <property type="entry name" value="FUMARATE_LYASES"/>
    <property type="match status" value="1"/>
</dbReference>
<accession>A0A1H3PEN8</accession>
<reference evidence="5" key="1">
    <citation type="submission" date="2016-10" db="EMBL/GenBank/DDBJ databases">
        <authorList>
            <person name="Varghese N."/>
            <person name="Submissions S."/>
        </authorList>
    </citation>
    <scope>NUCLEOTIDE SEQUENCE [LARGE SCALE GENOMIC DNA]</scope>
    <source>
        <strain evidence="5">SP</strain>
    </source>
</reference>
<gene>
    <name evidence="4" type="ORF">SAMN05421736_10518</name>
</gene>
<dbReference type="EMBL" id="FNPI01000005">
    <property type="protein sequence ID" value="SDY99413.1"/>
    <property type="molecule type" value="Genomic_DNA"/>
</dbReference>
<dbReference type="PRINTS" id="PR00149">
    <property type="entry name" value="FUMRATELYASE"/>
</dbReference>
<evidence type="ECO:0000259" key="2">
    <source>
        <dbReference type="Pfam" id="PF00206"/>
    </source>
</evidence>
<dbReference type="Gene3D" id="1.20.200.10">
    <property type="entry name" value="Fumarase/aspartase (Central domain)"/>
    <property type="match status" value="1"/>
</dbReference>
<sequence>MNHYDQYRIEKDTLGEISVPITAYYGAQTQRAVNNFQISGIRLPRSFIRAQGIIKAAAAAANMELGLLSGDIGKVVIEAAEEVIAGKWDAHFVVDIYQAGAGTSQNMNVNEVIANRAAEISGAPLSSHPIHPNDHVNMSQSTNDTFHAAINIAAAENIVHRLLPALTNLQQELDQKAAVLMPILKSGRTHLHDAVPIRLGQEFSGYGETIHTTSRHLEQATDALYEIGLGGNAIGTKNNVNPAYIPKIIDEVRDRTGLPFRQPVNIFQFMQNTAAPIRTMLVLKELAVHLIKITSDLRLLSSGPRTGLAEIILPPVQPGSTIMPGKINPAILEMTHMVCCQVIGYEAAVATAGISGQLEINVMMPVVAYTLLQSIDILANAVATLTAKCINGIEANEHICRHWMEASLGLVTGLSPILGYDLASTIGKLADEQNKTIKQILQEKGLFTVETEKALHPEEML</sequence>
<dbReference type="GO" id="GO:0008797">
    <property type="term" value="F:aspartate ammonia-lyase activity"/>
    <property type="evidence" value="ECO:0007669"/>
    <property type="project" value="TreeGrafter"/>
</dbReference>
<dbReference type="GO" id="GO:0006099">
    <property type="term" value="P:tricarboxylic acid cycle"/>
    <property type="evidence" value="ECO:0007669"/>
    <property type="project" value="InterPro"/>
</dbReference>
<proteinExistence type="predicted"/>
<dbReference type="FunFam" id="1.20.200.10:FF:000001">
    <property type="entry name" value="Fumarate hydratase, mitochondrial"/>
    <property type="match status" value="1"/>
</dbReference>
<dbReference type="Pfam" id="PF00206">
    <property type="entry name" value="Lyase_1"/>
    <property type="match status" value="1"/>
</dbReference>
<dbReference type="STRING" id="1503961.SAMN05421736_10518"/>
<protein>
    <submittedName>
        <fullName evidence="4">Fumarate hydratase, class II</fullName>
    </submittedName>
</protein>
<dbReference type="PANTHER" id="PTHR42696">
    <property type="entry name" value="ASPARTATE AMMONIA-LYASE"/>
    <property type="match status" value="1"/>
</dbReference>
<name>A0A1H3PEN8_9BACI</name>
<dbReference type="InterPro" id="IPR018951">
    <property type="entry name" value="Fumarase_C_C"/>
</dbReference>
<evidence type="ECO:0000259" key="3">
    <source>
        <dbReference type="Pfam" id="PF10415"/>
    </source>
</evidence>
<dbReference type="OrthoDB" id="9802809at2"/>
<dbReference type="InterPro" id="IPR022761">
    <property type="entry name" value="Fumarate_lyase_N"/>
</dbReference>
<dbReference type="AlphaFoldDB" id="A0A1H3PEN8"/>
<dbReference type="InterPro" id="IPR000362">
    <property type="entry name" value="Fumarate_lyase_fam"/>
</dbReference>
<dbReference type="Proteomes" id="UP000198935">
    <property type="component" value="Unassembled WGS sequence"/>
</dbReference>
<organism evidence="4 5">
    <name type="scientific">Evansella caseinilytica</name>
    <dbReference type="NCBI Taxonomy" id="1503961"/>
    <lineage>
        <taxon>Bacteria</taxon>
        <taxon>Bacillati</taxon>
        <taxon>Bacillota</taxon>
        <taxon>Bacilli</taxon>
        <taxon>Bacillales</taxon>
        <taxon>Bacillaceae</taxon>
        <taxon>Evansella</taxon>
    </lineage>
</organism>
<dbReference type="GO" id="GO:0006531">
    <property type="term" value="P:aspartate metabolic process"/>
    <property type="evidence" value="ECO:0007669"/>
    <property type="project" value="TreeGrafter"/>
</dbReference>
<dbReference type="GO" id="GO:0005829">
    <property type="term" value="C:cytosol"/>
    <property type="evidence" value="ECO:0007669"/>
    <property type="project" value="TreeGrafter"/>
</dbReference>
<dbReference type="Gene3D" id="1.10.275.10">
    <property type="entry name" value="Fumarase/aspartase (N-terminal domain)"/>
    <property type="match status" value="1"/>
</dbReference>
<dbReference type="Gene3D" id="1.10.40.30">
    <property type="entry name" value="Fumarase/aspartase (C-terminal domain)"/>
    <property type="match status" value="1"/>
</dbReference>
<keyword evidence="5" id="KW-1185">Reference proteome</keyword>
<evidence type="ECO:0000313" key="4">
    <source>
        <dbReference type="EMBL" id="SDY99413.1"/>
    </source>
</evidence>
<dbReference type="InterPro" id="IPR024083">
    <property type="entry name" value="Fumarase/histidase_N"/>
</dbReference>
<dbReference type="InterPro" id="IPR008948">
    <property type="entry name" value="L-Aspartase-like"/>
</dbReference>
<feature type="domain" description="Fumarate lyase N-terminal" evidence="2">
    <location>
        <begin position="15"/>
        <end position="344"/>
    </location>
</feature>
<dbReference type="NCBIfam" id="NF008909">
    <property type="entry name" value="PRK12273.1"/>
    <property type="match status" value="1"/>
</dbReference>
<dbReference type="FunFam" id="1.10.275.10:FF:000001">
    <property type="entry name" value="Fumarate hydratase, mitochondrial"/>
    <property type="match status" value="1"/>
</dbReference>
<dbReference type="SUPFAM" id="SSF48557">
    <property type="entry name" value="L-aspartase-like"/>
    <property type="match status" value="1"/>
</dbReference>
<dbReference type="Pfam" id="PF10415">
    <property type="entry name" value="FumaraseC_C"/>
    <property type="match status" value="1"/>
</dbReference>